<comment type="caution">
    <text evidence="3">The sequence shown here is derived from an EMBL/GenBank/DDBJ whole genome shotgun (WGS) entry which is preliminary data.</text>
</comment>
<dbReference type="Gene3D" id="3.40.50.720">
    <property type="entry name" value="NAD(P)-binding Rossmann-like Domain"/>
    <property type="match status" value="1"/>
</dbReference>
<dbReference type="PANTHER" id="PTHR12286:SF5">
    <property type="entry name" value="SACCHAROPINE DEHYDROGENASE-LIKE OXIDOREDUCTASE"/>
    <property type="match status" value="1"/>
</dbReference>
<dbReference type="RefSeq" id="XP_007768977.1">
    <property type="nucleotide sequence ID" value="XM_007770787.1"/>
</dbReference>
<proteinExistence type="inferred from homology"/>
<dbReference type="InterPro" id="IPR036291">
    <property type="entry name" value="NAD(P)-bd_dom_sf"/>
</dbReference>
<gene>
    <name evidence="3" type="ORF">CONPUDRAFT_39778</name>
</gene>
<keyword evidence="4" id="KW-1185">Reference proteome</keyword>
<evidence type="ECO:0000313" key="3">
    <source>
        <dbReference type="EMBL" id="EIW80470.1"/>
    </source>
</evidence>
<dbReference type="OMA" id="NECHYHA"/>
<reference evidence="4" key="1">
    <citation type="journal article" date="2012" name="Science">
        <title>The Paleozoic origin of enzymatic lignin decomposition reconstructed from 31 fungal genomes.</title>
        <authorList>
            <person name="Floudas D."/>
            <person name="Binder M."/>
            <person name="Riley R."/>
            <person name="Barry K."/>
            <person name="Blanchette R.A."/>
            <person name="Henrissat B."/>
            <person name="Martinez A.T."/>
            <person name="Otillar R."/>
            <person name="Spatafora J.W."/>
            <person name="Yadav J.S."/>
            <person name="Aerts A."/>
            <person name="Benoit I."/>
            <person name="Boyd A."/>
            <person name="Carlson A."/>
            <person name="Copeland A."/>
            <person name="Coutinho P.M."/>
            <person name="de Vries R.P."/>
            <person name="Ferreira P."/>
            <person name="Findley K."/>
            <person name="Foster B."/>
            <person name="Gaskell J."/>
            <person name="Glotzer D."/>
            <person name="Gorecki P."/>
            <person name="Heitman J."/>
            <person name="Hesse C."/>
            <person name="Hori C."/>
            <person name="Igarashi K."/>
            <person name="Jurgens J.A."/>
            <person name="Kallen N."/>
            <person name="Kersten P."/>
            <person name="Kohler A."/>
            <person name="Kuees U."/>
            <person name="Kumar T.K.A."/>
            <person name="Kuo A."/>
            <person name="LaButti K."/>
            <person name="Larrondo L.F."/>
            <person name="Lindquist E."/>
            <person name="Ling A."/>
            <person name="Lombard V."/>
            <person name="Lucas S."/>
            <person name="Lundell T."/>
            <person name="Martin R."/>
            <person name="McLaughlin D.J."/>
            <person name="Morgenstern I."/>
            <person name="Morin E."/>
            <person name="Murat C."/>
            <person name="Nagy L.G."/>
            <person name="Nolan M."/>
            <person name="Ohm R.A."/>
            <person name="Patyshakuliyeva A."/>
            <person name="Rokas A."/>
            <person name="Ruiz-Duenas F.J."/>
            <person name="Sabat G."/>
            <person name="Salamov A."/>
            <person name="Samejima M."/>
            <person name="Schmutz J."/>
            <person name="Slot J.C."/>
            <person name="St John F."/>
            <person name="Stenlid J."/>
            <person name="Sun H."/>
            <person name="Sun S."/>
            <person name="Syed K."/>
            <person name="Tsang A."/>
            <person name="Wiebenga A."/>
            <person name="Young D."/>
            <person name="Pisabarro A."/>
            <person name="Eastwood D.C."/>
            <person name="Martin F."/>
            <person name="Cullen D."/>
            <person name="Grigoriev I.V."/>
            <person name="Hibbett D.S."/>
        </authorList>
    </citation>
    <scope>NUCLEOTIDE SEQUENCE [LARGE SCALE GENOMIC DNA]</scope>
    <source>
        <strain evidence="4">RWD-64-598 SS2</strain>
    </source>
</reference>
<dbReference type="GeneID" id="19206864"/>
<feature type="domain" description="Saccharopine dehydrogenase NADP binding" evidence="2">
    <location>
        <begin position="5"/>
        <end position="52"/>
    </location>
</feature>
<dbReference type="InterPro" id="IPR051276">
    <property type="entry name" value="Saccharopine_DH-like_oxidrdct"/>
</dbReference>
<dbReference type="PANTHER" id="PTHR12286">
    <property type="entry name" value="SACCHAROPINE DEHYDROGENASE-LIKE OXIDOREDUCTASE"/>
    <property type="match status" value="1"/>
</dbReference>
<dbReference type="GO" id="GO:0009247">
    <property type="term" value="P:glycolipid biosynthetic process"/>
    <property type="evidence" value="ECO:0007669"/>
    <property type="project" value="TreeGrafter"/>
</dbReference>
<dbReference type="AlphaFoldDB" id="A0A5M3MN81"/>
<dbReference type="InterPro" id="IPR005097">
    <property type="entry name" value="Sacchrp_dh_NADP-bd"/>
</dbReference>
<sequence>QVLLVDVMNPGHVEMAVKKARVVINAVGPYWRWGTPVIGACVKHGTHYVNLTGEPQWVRRIIDAYDFGATRTHAAIV</sequence>
<name>A0A5M3MN81_CONPW</name>
<evidence type="ECO:0000256" key="1">
    <source>
        <dbReference type="ARBA" id="ARBA00038048"/>
    </source>
</evidence>
<dbReference type="Proteomes" id="UP000053558">
    <property type="component" value="Unassembled WGS sequence"/>
</dbReference>
<dbReference type="KEGG" id="cput:CONPUDRAFT_39778"/>
<comment type="similarity">
    <text evidence="1">Belongs to the saccharopine dehydrogenase family.</text>
</comment>
<accession>A0A5M3MN81</accession>
<dbReference type="SUPFAM" id="SSF51735">
    <property type="entry name" value="NAD(P)-binding Rossmann-fold domains"/>
    <property type="match status" value="1"/>
</dbReference>
<protein>
    <recommendedName>
        <fullName evidence="2">Saccharopine dehydrogenase NADP binding domain-containing protein</fullName>
    </recommendedName>
</protein>
<organism evidence="3 4">
    <name type="scientific">Coniophora puteana (strain RWD-64-598)</name>
    <name type="common">Brown rot fungus</name>
    <dbReference type="NCBI Taxonomy" id="741705"/>
    <lineage>
        <taxon>Eukaryota</taxon>
        <taxon>Fungi</taxon>
        <taxon>Dikarya</taxon>
        <taxon>Basidiomycota</taxon>
        <taxon>Agaricomycotina</taxon>
        <taxon>Agaricomycetes</taxon>
        <taxon>Agaricomycetidae</taxon>
        <taxon>Boletales</taxon>
        <taxon>Coniophorineae</taxon>
        <taxon>Coniophoraceae</taxon>
        <taxon>Coniophora</taxon>
    </lineage>
</organism>
<dbReference type="GO" id="GO:0005886">
    <property type="term" value="C:plasma membrane"/>
    <property type="evidence" value="ECO:0007669"/>
    <property type="project" value="TreeGrafter"/>
</dbReference>
<evidence type="ECO:0000259" key="2">
    <source>
        <dbReference type="Pfam" id="PF03435"/>
    </source>
</evidence>
<feature type="non-terminal residue" evidence="3">
    <location>
        <position position="1"/>
    </location>
</feature>
<dbReference type="EMBL" id="JH711579">
    <property type="protein sequence ID" value="EIW80470.1"/>
    <property type="molecule type" value="Genomic_DNA"/>
</dbReference>
<dbReference type="Pfam" id="PF03435">
    <property type="entry name" value="Sacchrp_dh_NADP"/>
    <property type="match status" value="1"/>
</dbReference>
<dbReference type="OrthoDB" id="10268090at2759"/>
<feature type="non-terminal residue" evidence="3">
    <location>
        <position position="77"/>
    </location>
</feature>
<evidence type="ECO:0000313" key="4">
    <source>
        <dbReference type="Proteomes" id="UP000053558"/>
    </source>
</evidence>